<dbReference type="PANTHER" id="PTHR45997:SF2">
    <property type="entry name" value="ATP DEPENDENT DNA LIGASE DOMAIN PROTEIN (AFU_ORTHOLOGUE AFUA_5G02430)"/>
    <property type="match status" value="1"/>
</dbReference>
<evidence type="ECO:0000313" key="8">
    <source>
        <dbReference type="Proteomes" id="UP001221142"/>
    </source>
</evidence>
<dbReference type="InterPro" id="IPR016059">
    <property type="entry name" value="DNA_ligase_ATP-dep_CS"/>
</dbReference>
<dbReference type="GO" id="GO:0003677">
    <property type="term" value="F:DNA binding"/>
    <property type="evidence" value="ECO:0007669"/>
    <property type="project" value="InterPro"/>
</dbReference>
<keyword evidence="3" id="KW-0547">Nucleotide-binding</keyword>
<keyword evidence="4" id="KW-0067">ATP-binding</keyword>
<dbReference type="Pfam" id="PF01068">
    <property type="entry name" value="DNA_ligase_A_M"/>
    <property type="match status" value="1"/>
</dbReference>
<evidence type="ECO:0000256" key="1">
    <source>
        <dbReference type="ARBA" id="ARBA00007572"/>
    </source>
</evidence>
<dbReference type="Gene3D" id="1.10.3260.10">
    <property type="entry name" value="DNA ligase, ATP-dependent, N-terminal domain"/>
    <property type="match status" value="1"/>
</dbReference>
<dbReference type="GO" id="GO:0006310">
    <property type="term" value="P:DNA recombination"/>
    <property type="evidence" value="ECO:0007669"/>
    <property type="project" value="InterPro"/>
</dbReference>
<comment type="similarity">
    <text evidence="1">Belongs to the ATP-dependent DNA ligase family.</text>
</comment>
<dbReference type="InterPro" id="IPR036599">
    <property type="entry name" value="DNA_ligase_N_sf"/>
</dbReference>
<comment type="caution">
    <text evidence="7">The sequence shown here is derived from an EMBL/GenBank/DDBJ whole genome shotgun (WGS) entry which is preliminary data.</text>
</comment>
<keyword evidence="8" id="KW-1185">Reference proteome</keyword>
<dbReference type="InterPro" id="IPR012310">
    <property type="entry name" value="DNA_ligase_ATP-dep_cent"/>
</dbReference>
<evidence type="ECO:0000256" key="4">
    <source>
        <dbReference type="ARBA" id="ARBA00022840"/>
    </source>
</evidence>
<keyword evidence="5" id="KW-0539">Nucleus</keyword>
<gene>
    <name evidence="7" type="ORF">FB45DRAFT_837508</name>
</gene>
<name>A0AAD7BKD7_9AGAR</name>
<evidence type="ECO:0000256" key="2">
    <source>
        <dbReference type="ARBA" id="ARBA00022598"/>
    </source>
</evidence>
<dbReference type="PANTHER" id="PTHR45997">
    <property type="entry name" value="DNA LIGASE 4"/>
    <property type="match status" value="1"/>
</dbReference>
<evidence type="ECO:0000313" key="7">
    <source>
        <dbReference type="EMBL" id="KAJ7623353.1"/>
    </source>
</evidence>
<dbReference type="PROSITE" id="PS00333">
    <property type="entry name" value="DNA_LIGASE_A2"/>
    <property type="match status" value="1"/>
</dbReference>
<dbReference type="PROSITE" id="PS50160">
    <property type="entry name" value="DNA_LIGASE_A3"/>
    <property type="match status" value="1"/>
</dbReference>
<dbReference type="SUPFAM" id="SSF56091">
    <property type="entry name" value="DNA ligase/mRNA capping enzyme, catalytic domain"/>
    <property type="match status" value="1"/>
</dbReference>
<organism evidence="7 8">
    <name type="scientific">Roridomyces roridus</name>
    <dbReference type="NCBI Taxonomy" id="1738132"/>
    <lineage>
        <taxon>Eukaryota</taxon>
        <taxon>Fungi</taxon>
        <taxon>Dikarya</taxon>
        <taxon>Basidiomycota</taxon>
        <taxon>Agaricomycotina</taxon>
        <taxon>Agaricomycetes</taxon>
        <taxon>Agaricomycetidae</taxon>
        <taxon>Agaricales</taxon>
        <taxon>Marasmiineae</taxon>
        <taxon>Mycenaceae</taxon>
        <taxon>Roridomyces</taxon>
    </lineage>
</organism>
<evidence type="ECO:0000256" key="3">
    <source>
        <dbReference type="ARBA" id="ARBA00022741"/>
    </source>
</evidence>
<dbReference type="InterPro" id="IPR012340">
    <property type="entry name" value="NA-bd_OB-fold"/>
</dbReference>
<dbReference type="InterPro" id="IPR029710">
    <property type="entry name" value="LIG4"/>
</dbReference>
<dbReference type="Proteomes" id="UP001221142">
    <property type="component" value="Unassembled WGS sequence"/>
</dbReference>
<dbReference type="AlphaFoldDB" id="A0AAD7BKD7"/>
<dbReference type="GO" id="GO:0006303">
    <property type="term" value="P:double-strand break repair via nonhomologous end joining"/>
    <property type="evidence" value="ECO:0007669"/>
    <property type="project" value="TreeGrafter"/>
</dbReference>
<dbReference type="InterPro" id="IPR012308">
    <property type="entry name" value="DNA_ligase_ATP-dep_N"/>
</dbReference>
<evidence type="ECO:0000259" key="6">
    <source>
        <dbReference type="PROSITE" id="PS50160"/>
    </source>
</evidence>
<proteinExistence type="inferred from homology"/>
<dbReference type="GO" id="GO:0003910">
    <property type="term" value="F:DNA ligase (ATP) activity"/>
    <property type="evidence" value="ECO:0007669"/>
    <property type="project" value="InterPro"/>
</dbReference>
<dbReference type="Gene3D" id="3.30.470.30">
    <property type="entry name" value="DNA ligase/mRNA capping enzyme"/>
    <property type="match status" value="1"/>
</dbReference>
<feature type="domain" description="ATP-dependent DNA ligase family profile" evidence="6">
    <location>
        <begin position="410"/>
        <end position="524"/>
    </location>
</feature>
<keyword evidence="2" id="KW-0436">Ligase</keyword>
<dbReference type="GO" id="GO:0005524">
    <property type="term" value="F:ATP binding"/>
    <property type="evidence" value="ECO:0007669"/>
    <property type="project" value="UniProtKB-KW"/>
</dbReference>
<sequence length="861" mass="96747">MADIPFSFFVSLIREISTHTRPRRTGSRRDKQHHPALDVLKNWIAHLRSEFSPLPQETTARVFRLLFPEEDTRRKYDMQETRLAAALADCFSVQQLCDWGTDSSSICLGDHVLKVLGLSSDSIGPLSISQVDCLLEELASHSGYSHSSVRQKHPPGTRRPRSAIIRSLYRSLPPFDAAVLTQIILKDLRPLLYPLSEIHFTAALRSFTSEAVTQLTKEDAMRVWDPSRRMLDSYRIRSGLDDASFVFDSGIDATPQIGTPVDIPKSQKGQGCLHALAMLQTSRAVWAETKYDGERTQIHVEILPDGSSNITIFSKSKRDSTMDRHGIHGLIRRALGLSERPELRRVKANVILDAEMVAWHDGAIDEFWRIRSLVEHTAVGVRHKKAPDPVDNYSQISLMTDVSGDRHLGLVFFDILFLDSASLLSTSYSSRRVILESVITPIPGHAILAERQPIALNSIGRMSSLQHVFADCISRPEEGLVLKAGEAGYNDKRSPWVKLKKDYIPGYGDCVDLVILGVAWEKDRARELRVAPNTYTTFYIGGLHNADQLQRDPSARPHFRIYFTAAYGLSREQLEEANFLIQNSDTVQYKASNPSGLPYTCQILPGLVPPSQLLREPLLAELYGAGFTKSARSRHYELRFPRITKIFRTCDRSWRDAVNLQALHKIARESVGKDSSTKQVEEWGNKLWGKSVSSPGADSKRKALVDEWEEKLITADRKYARRRDMILSQPQPLGSRTNLEEPASPLALDAPSAVIRPQDSACEFLPGSLVFVATRNPILRAQCKSKVPPERLVDSLESLFTGCGWASGQTSNPHVQRGVIVLDSAEEPFHRKRVLNTINDRQWLGRELSGRKAIQVLERHT</sequence>
<dbReference type="GO" id="GO:0032807">
    <property type="term" value="C:DNA ligase IV complex"/>
    <property type="evidence" value="ECO:0007669"/>
    <property type="project" value="TreeGrafter"/>
</dbReference>
<accession>A0AAD7BKD7</accession>
<evidence type="ECO:0000256" key="5">
    <source>
        <dbReference type="ARBA" id="ARBA00023242"/>
    </source>
</evidence>
<dbReference type="GO" id="GO:0006297">
    <property type="term" value="P:nucleotide-excision repair, DNA gap filling"/>
    <property type="evidence" value="ECO:0007669"/>
    <property type="project" value="TreeGrafter"/>
</dbReference>
<dbReference type="EMBL" id="JARKIF010000014">
    <property type="protein sequence ID" value="KAJ7623353.1"/>
    <property type="molecule type" value="Genomic_DNA"/>
</dbReference>
<protein>
    <recommendedName>
        <fullName evidence="6">ATP-dependent DNA ligase family profile domain-containing protein</fullName>
    </recommendedName>
</protein>
<dbReference type="Gene3D" id="2.40.50.140">
    <property type="entry name" value="Nucleic acid-binding proteins"/>
    <property type="match status" value="1"/>
</dbReference>
<dbReference type="Pfam" id="PF04675">
    <property type="entry name" value="DNA_ligase_A_N"/>
    <property type="match status" value="1"/>
</dbReference>
<reference evidence="7" key="1">
    <citation type="submission" date="2023-03" db="EMBL/GenBank/DDBJ databases">
        <title>Massive genome expansion in bonnet fungi (Mycena s.s.) driven by repeated elements and novel gene families across ecological guilds.</title>
        <authorList>
            <consortium name="Lawrence Berkeley National Laboratory"/>
            <person name="Harder C.B."/>
            <person name="Miyauchi S."/>
            <person name="Viragh M."/>
            <person name="Kuo A."/>
            <person name="Thoen E."/>
            <person name="Andreopoulos B."/>
            <person name="Lu D."/>
            <person name="Skrede I."/>
            <person name="Drula E."/>
            <person name="Henrissat B."/>
            <person name="Morin E."/>
            <person name="Kohler A."/>
            <person name="Barry K."/>
            <person name="LaButti K."/>
            <person name="Morin E."/>
            <person name="Salamov A."/>
            <person name="Lipzen A."/>
            <person name="Mereny Z."/>
            <person name="Hegedus B."/>
            <person name="Baldrian P."/>
            <person name="Stursova M."/>
            <person name="Weitz H."/>
            <person name="Taylor A."/>
            <person name="Grigoriev I.V."/>
            <person name="Nagy L.G."/>
            <person name="Martin F."/>
            <person name="Kauserud H."/>
        </authorList>
    </citation>
    <scope>NUCLEOTIDE SEQUENCE</scope>
    <source>
        <strain evidence="7">9284</strain>
    </source>
</reference>